<dbReference type="AlphaFoldDB" id="A0A9X1TPI0"/>
<organism evidence="1 2">
    <name type="scientific">Dyadobacter chenwenxiniae</name>
    <dbReference type="NCBI Taxonomy" id="2906456"/>
    <lineage>
        <taxon>Bacteria</taxon>
        <taxon>Pseudomonadati</taxon>
        <taxon>Bacteroidota</taxon>
        <taxon>Cytophagia</taxon>
        <taxon>Cytophagales</taxon>
        <taxon>Spirosomataceae</taxon>
        <taxon>Dyadobacter</taxon>
    </lineage>
</organism>
<evidence type="ECO:0008006" key="3">
    <source>
        <dbReference type="Google" id="ProtNLM"/>
    </source>
</evidence>
<evidence type="ECO:0000313" key="1">
    <source>
        <dbReference type="EMBL" id="MCF0065548.1"/>
    </source>
</evidence>
<keyword evidence="2" id="KW-1185">Reference proteome</keyword>
<name>A0A9X1TPI0_9BACT</name>
<dbReference type="EMBL" id="JAJTTC010000012">
    <property type="protein sequence ID" value="MCF0065548.1"/>
    <property type="molecule type" value="Genomic_DNA"/>
</dbReference>
<reference evidence="1" key="1">
    <citation type="submission" date="2021-12" db="EMBL/GenBank/DDBJ databases">
        <title>Novel species in genus Dyadobacter.</title>
        <authorList>
            <person name="Ma C."/>
        </authorList>
    </citation>
    <scope>NUCLEOTIDE SEQUENCE</scope>
    <source>
        <strain evidence="1">LJ419</strain>
    </source>
</reference>
<protein>
    <recommendedName>
        <fullName evidence="3">Adenylate kinase</fullName>
    </recommendedName>
</protein>
<dbReference type="RefSeq" id="WP_234658540.1">
    <property type="nucleotide sequence ID" value="NZ_CP094997.1"/>
</dbReference>
<dbReference type="Proteomes" id="UP001139000">
    <property type="component" value="Unassembled WGS sequence"/>
</dbReference>
<dbReference type="PANTHER" id="PTHR37816">
    <property type="entry name" value="YALI0E33011P"/>
    <property type="match status" value="1"/>
</dbReference>
<comment type="caution">
    <text evidence="1">The sequence shown here is derived from an EMBL/GenBank/DDBJ whole genome shotgun (WGS) entry which is preliminary data.</text>
</comment>
<evidence type="ECO:0000313" key="2">
    <source>
        <dbReference type="Proteomes" id="UP001139000"/>
    </source>
</evidence>
<dbReference type="Gene3D" id="3.40.50.300">
    <property type="entry name" value="P-loop containing nucleotide triphosphate hydrolases"/>
    <property type="match status" value="1"/>
</dbReference>
<sequence>MKILIMGASCAGSTTLGRALSEKLASPYFDTDLFFWKQSDIPFTVERDPAVRNQMLNESLSALDHYIVGGSLVSWGEEWQSMFDLVVFLYEVNHAIGSALII</sequence>
<proteinExistence type="predicted"/>
<dbReference type="InterPro" id="IPR052922">
    <property type="entry name" value="Cytidylate_Kinase-2"/>
</dbReference>
<dbReference type="PANTHER" id="PTHR37816:SF2">
    <property type="entry name" value="DNA TOPOLOGY MODULATION PROTEIN FLAR-RELATED PROTEIN"/>
    <property type="match status" value="1"/>
</dbReference>
<accession>A0A9X1TPI0</accession>
<gene>
    <name evidence="1" type="ORF">LXM26_28795</name>
</gene>
<dbReference type="SUPFAM" id="SSF52540">
    <property type="entry name" value="P-loop containing nucleoside triphosphate hydrolases"/>
    <property type="match status" value="1"/>
</dbReference>
<dbReference type="InterPro" id="IPR027417">
    <property type="entry name" value="P-loop_NTPase"/>
</dbReference>